<evidence type="ECO:0000313" key="3">
    <source>
        <dbReference type="Proteomes" id="UP000005952"/>
    </source>
</evidence>
<organism evidence="2 3">
    <name type="scientific">Hyphomicrobium denitrificans 1NES1</name>
    <dbReference type="NCBI Taxonomy" id="670307"/>
    <lineage>
        <taxon>Bacteria</taxon>
        <taxon>Pseudomonadati</taxon>
        <taxon>Pseudomonadota</taxon>
        <taxon>Alphaproteobacteria</taxon>
        <taxon>Hyphomicrobiales</taxon>
        <taxon>Hyphomicrobiaceae</taxon>
        <taxon>Hyphomicrobium</taxon>
    </lineage>
</organism>
<dbReference type="Proteomes" id="UP000005952">
    <property type="component" value="Chromosome"/>
</dbReference>
<dbReference type="NCBIfam" id="TIGR04490">
    <property type="entry name" value="SoxZ_true"/>
    <property type="match status" value="1"/>
</dbReference>
<dbReference type="RefSeq" id="WP_015598039.1">
    <property type="nucleotide sequence ID" value="NC_021172.1"/>
</dbReference>
<dbReference type="EMBL" id="CP005587">
    <property type="protein sequence ID" value="AGK58008.1"/>
    <property type="molecule type" value="Genomic_DNA"/>
</dbReference>
<dbReference type="SUPFAM" id="SSF81296">
    <property type="entry name" value="E set domains"/>
    <property type="match status" value="1"/>
</dbReference>
<keyword evidence="3" id="KW-1185">Reference proteome</keyword>
<dbReference type="Gene3D" id="2.60.40.10">
    <property type="entry name" value="Immunoglobulins"/>
    <property type="match status" value="1"/>
</dbReference>
<evidence type="ECO:0000313" key="2">
    <source>
        <dbReference type="EMBL" id="AGK58008.1"/>
    </source>
</evidence>
<protein>
    <submittedName>
        <fullName evidence="2">Sulfur oxidation protein SoxZ</fullName>
    </submittedName>
</protein>
<feature type="domain" description="Sulphur oxidation protein SoxZ" evidence="1">
    <location>
        <begin position="8"/>
        <end position="101"/>
    </location>
</feature>
<gene>
    <name evidence="2" type="ORF">HYPDE_31668</name>
</gene>
<dbReference type="InterPro" id="IPR030995">
    <property type="entry name" value="SoxZ"/>
</dbReference>
<dbReference type="HOGENOM" id="CLU_172621_0_1_5"/>
<dbReference type="eggNOG" id="COG5501">
    <property type="taxonomic scope" value="Bacteria"/>
</dbReference>
<dbReference type="InterPro" id="IPR014880">
    <property type="entry name" value="SoxZ_dom"/>
</dbReference>
<name>N0B4W0_9HYPH</name>
<dbReference type="STRING" id="670307.HYPDE_31668"/>
<accession>N0B4W0</accession>
<dbReference type="AlphaFoldDB" id="N0B4W0"/>
<evidence type="ECO:0000259" key="1">
    <source>
        <dbReference type="Pfam" id="PF08770"/>
    </source>
</evidence>
<dbReference type="KEGG" id="hdt:HYPDE_31668"/>
<proteinExistence type="predicted"/>
<dbReference type="Pfam" id="PF08770">
    <property type="entry name" value="SoxZ"/>
    <property type="match status" value="1"/>
</dbReference>
<sequence>MAANPRIKLPDSAKIGDVIEVKTLITHVMETGNRHDKYGKLIPRDIINTFVAKYGEAQVFRAEFGTGISANPFVSFRMRVPGPGVFEFAWTDDHGVTTVATAPLTLT</sequence>
<dbReference type="InterPro" id="IPR013783">
    <property type="entry name" value="Ig-like_fold"/>
</dbReference>
<dbReference type="InterPro" id="IPR014756">
    <property type="entry name" value="Ig_E-set"/>
</dbReference>
<dbReference type="OrthoDB" id="9795530at2"/>
<reference evidence="2 3" key="1">
    <citation type="journal article" date="2013" name="Genome Announc.">
        <title>Genome sequences for three denitrifying bacterial strains isolated from a uranium- and nitrate-contaminated subsurface environment.</title>
        <authorList>
            <person name="Venkatramanan R."/>
            <person name="Prakash O."/>
            <person name="Woyke T."/>
            <person name="Chain P."/>
            <person name="Goodwin L.A."/>
            <person name="Watson D."/>
            <person name="Brooks S."/>
            <person name="Kostka J.E."/>
            <person name="Green S.J."/>
        </authorList>
    </citation>
    <scope>NUCLEOTIDE SEQUENCE [LARGE SCALE GENOMIC DNA]</scope>
    <source>
        <strain evidence="2 3">1NES1</strain>
    </source>
</reference>